<dbReference type="InterPro" id="IPR032675">
    <property type="entry name" value="LRR_dom_sf"/>
</dbReference>
<organism evidence="2 3">
    <name type="scientific">Paenibacillus profundus</name>
    <dbReference type="NCBI Taxonomy" id="1173085"/>
    <lineage>
        <taxon>Bacteria</taxon>
        <taxon>Bacillati</taxon>
        <taxon>Bacillota</taxon>
        <taxon>Bacilli</taxon>
        <taxon>Bacillales</taxon>
        <taxon>Paenibacillaceae</taxon>
        <taxon>Paenibacillus</taxon>
    </lineage>
</organism>
<sequence>MLNTEQFLLELSKRVPLEIIADGANEEDFKPIETVAGYVLPESFKMLYALHNGEKSGEHLLMLGFYWMSLQDILYEMKGQLEIAEEYEFDTISYQKEYIQEVTWSPGWIPFAADGTGNYIALDLTPGVHGKVGQIISCGRDENEMCVISDSLEAFYAFVIEQFDAGRCSYEKERSFVLWKNGHLFDELKEILLLSTHAEDNNFENWWSSLNDQWQHEITRLFGKTPTTFAQVEAVRFFFVCDEDITDLTPLSKFKNLRELCLLRQQIDDLTPILSLTDLKKVSLAQMPVTDISIFSSLPALQELGLYKTRVTNIEALPEFPALKKVWLEGLVLDSIEPLVRCKKLQELSLSNIPESAYGYLTEMKKLKNLEVYGRVQNIDFIANMKKLVSLRLEQVEDGRYEVLTALSKLNHMTCTYQVFHETHHLLEQKLHYTLLGESTEAEMEAYTEYVMGER</sequence>
<dbReference type="Gene3D" id="3.40.1580.10">
    <property type="entry name" value="SMI1/KNR4-like"/>
    <property type="match status" value="1"/>
</dbReference>
<name>A0ABS8YVP3_9BACL</name>
<dbReference type="SUPFAM" id="SSF52058">
    <property type="entry name" value="L domain-like"/>
    <property type="match status" value="1"/>
</dbReference>
<dbReference type="EMBL" id="JAJNBZ010000070">
    <property type="protein sequence ID" value="MCE5173694.1"/>
    <property type="molecule type" value="Genomic_DNA"/>
</dbReference>
<dbReference type="InterPro" id="IPR037883">
    <property type="entry name" value="Knr4/Smi1-like_sf"/>
</dbReference>
<dbReference type="RefSeq" id="WP_233699591.1">
    <property type="nucleotide sequence ID" value="NZ_JAJNBZ010000070.1"/>
</dbReference>
<keyword evidence="3" id="KW-1185">Reference proteome</keyword>
<dbReference type="Pfam" id="PF09346">
    <property type="entry name" value="SMI1_KNR4"/>
    <property type="match status" value="1"/>
</dbReference>
<feature type="domain" description="Knr4/Smi1-like" evidence="1">
    <location>
        <begin position="23"/>
        <end position="161"/>
    </location>
</feature>
<dbReference type="Proteomes" id="UP001199916">
    <property type="component" value="Unassembled WGS sequence"/>
</dbReference>
<evidence type="ECO:0000259" key="1">
    <source>
        <dbReference type="SMART" id="SM00860"/>
    </source>
</evidence>
<dbReference type="PANTHER" id="PTHR47432">
    <property type="entry name" value="CELL WALL ASSEMBLY REGULATOR SMI1"/>
    <property type="match status" value="1"/>
</dbReference>
<accession>A0ABS8YVP3</accession>
<dbReference type="PANTHER" id="PTHR47432:SF1">
    <property type="entry name" value="CELL WALL ASSEMBLY REGULATOR SMI1"/>
    <property type="match status" value="1"/>
</dbReference>
<proteinExistence type="predicted"/>
<reference evidence="2 3" key="1">
    <citation type="submission" date="2021-11" db="EMBL/GenBank/DDBJ databases">
        <title>Draft genome sequence of Paenibacillus profundus YoMME, a new Gram-positive bacteria with exoelectrogenic properties.</title>
        <authorList>
            <person name="Hubenova Y."/>
            <person name="Hubenova E."/>
            <person name="Manasiev Y."/>
            <person name="Peykov S."/>
            <person name="Mitov M."/>
        </authorList>
    </citation>
    <scope>NUCLEOTIDE SEQUENCE [LARGE SCALE GENOMIC DNA]</scope>
    <source>
        <strain evidence="2 3">YoMME</strain>
    </source>
</reference>
<dbReference type="SUPFAM" id="SSF160631">
    <property type="entry name" value="SMI1/KNR4-like"/>
    <property type="match status" value="1"/>
</dbReference>
<protein>
    <submittedName>
        <fullName evidence="2">SMI1/KNR4 family protein</fullName>
    </submittedName>
</protein>
<dbReference type="InterPro" id="IPR018958">
    <property type="entry name" value="Knr4/Smi1-like_dom"/>
</dbReference>
<dbReference type="InterPro" id="IPR051873">
    <property type="entry name" value="KNR4/SMI1_regulator"/>
</dbReference>
<dbReference type="Gene3D" id="3.80.10.10">
    <property type="entry name" value="Ribonuclease Inhibitor"/>
    <property type="match status" value="1"/>
</dbReference>
<evidence type="ECO:0000313" key="2">
    <source>
        <dbReference type="EMBL" id="MCE5173694.1"/>
    </source>
</evidence>
<comment type="caution">
    <text evidence="2">The sequence shown here is derived from an EMBL/GenBank/DDBJ whole genome shotgun (WGS) entry which is preliminary data.</text>
</comment>
<gene>
    <name evidence="2" type="ORF">LQV63_31200</name>
</gene>
<evidence type="ECO:0000313" key="3">
    <source>
        <dbReference type="Proteomes" id="UP001199916"/>
    </source>
</evidence>
<dbReference type="SMART" id="SM00860">
    <property type="entry name" value="SMI1_KNR4"/>
    <property type="match status" value="1"/>
</dbReference>